<proteinExistence type="predicted"/>
<dbReference type="RefSeq" id="WP_077477500.1">
    <property type="nucleotide sequence ID" value="NZ_MLHL01000006.1"/>
</dbReference>
<organism evidence="1 2">
    <name type="scientific">Rodentibacter trehalosifermentans</name>
    <dbReference type="NCBI Taxonomy" id="1908263"/>
    <lineage>
        <taxon>Bacteria</taxon>
        <taxon>Pseudomonadati</taxon>
        <taxon>Pseudomonadota</taxon>
        <taxon>Gammaproteobacteria</taxon>
        <taxon>Pasteurellales</taxon>
        <taxon>Pasteurellaceae</taxon>
        <taxon>Rodentibacter</taxon>
    </lineage>
</organism>
<dbReference type="Proteomes" id="UP000189161">
    <property type="component" value="Unassembled WGS sequence"/>
</dbReference>
<accession>A0A1V3J717</accession>
<comment type="caution">
    <text evidence="1">The sequence shown here is derived from an EMBL/GenBank/DDBJ whole genome shotgun (WGS) entry which is preliminary data.</text>
</comment>
<evidence type="ECO:0000313" key="1">
    <source>
        <dbReference type="EMBL" id="OOF50719.1"/>
    </source>
</evidence>
<keyword evidence="2" id="KW-1185">Reference proteome</keyword>
<dbReference type="AlphaFoldDB" id="A0A1V3J717"/>
<evidence type="ECO:0000313" key="2">
    <source>
        <dbReference type="Proteomes" id="UP000189161"/>
    </source>
</evidence>
<dbReference type="EMBL" id="MLHL01000006">
    <property type="protein sequence ID" value="OOF50719.1"/>
    <property type="molecule type" value="Genomic_DNA"/>
</dbReference>
<gene>
    <name evidence="1" type="ORF">BKK52_00800</name>
</gene>
<reference evidence="1 2" key="1">
    <citation type="submission" date="2016-10" db="EMBL/GenBank/DDBJ databases">
        <title>Rodentibacter gen. nov. and new species.</title>
        <authorList>
            <person name="Christensen H."/>
        </authorList>
    </citation>
    <scope>NUCLEOTIDE SEQUENCE [LARGE SCALE GENOMIC DNA]</scope>
    <source>
        <strain evidence="1 2">H1987082031</strain>
    </source>
</reference>
<name>A0A1V3J717_9PAST</name>
<sequence length="69" mass="8442">MEKQKLNTKEEFDIAVKMFINRFLAENPIYDMLKLSEEQMMILVENLIMPEFKKKYDYEMKVMGRWSRG</sequence>
<protein>
    <submittedName>
        <fullName evidence="1">Uncharacterized protein</fullName>
    </submittedName>
</protein>